<gene>
    <name evidence="5" type="ORF">A3K52_01435</name>
</gene>
<reference evidence="5 6" key="1">
    <citation type="journal article" date="2016" name="Nat. Commun.">
        <title>Thousands of microbial genomes shed light on interconnected biogeochemical processes in an aquifer system.</title>
        <authorList>
            <person name="Anantharaman K."/>
            <person name="Brown C.T."/>
            <person name="Hug L.A."/>
            <person name="Sharon I."/>
            <person name="Castelle C.J."/>
            <person name="Probst A.J."/>
            <person name="Thomas B.C."/>
            <person name="Singh A."/>
            <person name="Wilkins M.J."/>
            <person name="Karaoz U."/>
            <person name="Brodie E.L."/>
            <person name="Williams K.H."/>
            <person name="Hubbard S.S."/>
            <person name="Banfield J.F."/>
        </authorList>
    </citation>
    <scope>NUCLEOTIDE SEQUENCE [LARGE SCALE GENOMIC DNA]</scope>
</reference>
<dbReference type="EMBL" id="MGBR01000001">
    <property type="protein sequence ID" value="OGK73440.1"/>
    <property type="molecule type" value="Genomic_DNA"/>
</dbReference>
<proteinExistence type="predicted"/>
<accession>A0A1F7KZX7</accession>
<comment type="caution">
    <text evidence="5">The sequence shown here is derived from an EMBL/GenBank/DDBJ whole genome shotgun (WGS) entry which is preliminary data.</text>
</comment>
<dbReference type="InterPro" id="IPR051270">
    <property type="entry name" value="Tyrosine-tRNA_ligase_regulator"/>
</dbReference>
<dbReference type="GO" id="GO:0000049">
    <property type="term" value="F:tRNA binding"/>
    <property type="evidence" value="ECO:0007669"/>
    <property type="project" value="UniProtKB-UniRule"/>
</dbReference>
<dbReference type="Pfam" id="PF01588">
    <property type="entry name" value="tRNA_bind"/>
    <property type="match status" value="1"/>
</dbReference>
<dbReference type="AlphaFoldDB" id="A0A1F7KZX7"/>
<dbReference type="PANTHER" id="PTHR11586">
    <property type="entry name" value="TRNA-AMINOACYLATION COFACTOR ARC1 FAMILY MEMBER"/>
    <property type="match status" value="1"/>
</dbReference>
<evidence type="ECO:0000256" key="2">
    <source>
        <dbReference type="ARBA" id="ARBA00022884"/>
    </source>
</evidence>
<dbReference type="SUPFAM" id="SSF50249">
    <property type="entry name" value="Nucleic acid-binding proteins"/>
    <property type="match status" value="1"/>
</dbReference>
<dbReference type="PANTHER" id="PTHR11586:SF37">
    <property type="entry name" value="TRNA-BINDING DOMAIN-CONTAINING PROTEIN"/>
    <property type="match status" value="1"/>
</dbReference>
<keyword evidence="1 3" id="KW-0820">tRNA-binding</keyword>
<dbReference type="InterPro" id="IPR012340">
    <property type="entry name" value="NA-bd_OB-fold"/>
</dbReference>
<organism evidence="5 6">
    <name type="scientific">Candidatus Roizmanbacteria bacterium RIFOXYD1_FULL_38_12</name>
    <dbReference type="NCBI Taxonomy" id="1802093"/>
    <lineage>
        <taxon>Bacteria</taxon>
        <taxon>Candidatus Roizmaniibacteriota</taxon>
    </lineage>
</organism>
<dbReference type="Gene3D" id="2.40.50.140">
    <property type="entry name" value="Nucleic acid-binding proteins"/>
    <property type="match status" value="1"/>
</dbReference>
<evidence type="ECO:0000256" key="1">
    <source>
        <dbReference type="ARBA" id="ARBA00022555"/>
    </source>
</evidence>
<name>A0A1F7KZX7_9BACT</name>
<feature type="domain" description="TRNA-binding" evidence="4">
    <location>
        <begin position="10"/>
        <end position="113"/>
    </location>
</feature>
<protein>
    <recommendedName>
        <fullName evidence="4">tRNA-binding domain-containing protein</fullName>
    </recommendedName>
</protein>
<evidence type="ECO:0000259" key="4">
    <source>
        <dbReference type="PROSITE" id="PS50886"/>
    </source>
</evidence>
<dbReference type="PROSITE" id="PS50886">
    <property type="entry name" value="TRBD"/>
    <property type="match status" value="1"/>
</dbReference>
<keyword evidence="2 3" id="KW-0694">RNA-binding</keyword>
<sequence>MKKPNCTFEDFLKLDIRVGQIIEATHITNSSKLLLLRVDLGTDYGIVEILSGIAKYVLPTDLVDKKVPVVANLEPKQMAGKISNGFILMGDLPGHIAHLFYLPDNLLPGTVIC</sequence>
<evidence type="ECO:0000313" key="6">
    <source>
        <dbReference type="Proteomes" id="UP000177050"/>
    </source>
</evidence>
<evidence type="ECO:0000313" key="5">
    <source>
        <dbReference type="EMBL" id="OGK73440.1"/>
    </source>
</evidence>
<dbReference type="InterPro" id="IPR002547">
    <property type="entry name" value="tRNA-bd_dom"/>
</dbReference>
<evidence type="ECO:0000256" key="3">
    <source>
        <dbReference type="PROSITE-ProRule" id="PRU00209"/>
    </source>
</evidence>
<dbReference type="Proteomes" id="UP000177050">
    <property type="component" value="Unassembled WGS sequence"/>
</dbReference>